<reference evidence="2 5" key="1">
    <citation type="submission" date="2009-10" db="EMBL/GenBank/DDBJ databases">
        <title>Complete sequence of Fibrobacter succinogenes subsp. succinogenes S85.</title>
        <authorList>
            <consortium name="US DOE Joint Genome Institute"/>
            <person name="Lucas S."/>
            <person name="Copeland A."/>
            <person name="Lapidus A."/>
            <person name="Glavina del Rio T."/>
            <person name="Tice H."/>
            <person name="Bruce D."/>
            <person name="Goodwin L."/>
            <person name="Pitluck S."/>
            <person name="Chertkov O."/>
            <person name="Detter J.C."/>
            <person name="Han C."/>
            <person name="Tapia R."/>
            <person name="Larimer F."/>
            <person name="Land M."/>
            <person name="Hauser L."/>
            <person name="Kyrpides N."/>
            <person name="Mikhailova N."/>
            <person name="Weimer P.J."/>
            <person name="Stevenson D.M."/>
            <person name="Boyum J."/>
            <person name="Brumm P.I."/>
            <person name="Mead D."/>
        </authorList>
    </citation>
    <scope>NUCLEOTIDE SEQUENCE [LARGE SCALE GENOMIC DNA]</scope>
    <source>
        <strain evidence="5">ATCC 19169 / S85</strain>
        <strain evidence="2">S85</strain>
    </source>
</reference>
<evidence type="ECO:0000313" key="2">
    <source>
        <dbReference type="EMBL" id="ACX75441.1"/>
    </source>
</evidence>
<dbReference type="RefSeq" id="WP_014546511.1">
    <property type="nucleotide sequence ID" value="NC_013410.1"/>
</dbReference>
<sequence>MAIIFDDKKSINDYLKKPDIHPESFTSLCKRQTVGLKLVSDDMEQEKKEQEEVAKLLEKRFERKKKLLFDNLDLILRHKDEILETPRYANIDAHYAIKGGGCYVGPISTSKHYNFAGTLVNINLKLGELLELWDNEQFKIPCKCGSTAVIHYFSGSPLSGGSIATSICPNCKEQIHNIRGRSFGKYMGHLLLKMRESTEKVAKSVTAQWTLAESEYEKKVAEGHSSCWYRKGAEFHGDGKSCDLETMINELQLKEFAQQQ</sequence>
<dbReference type="Proteomes" id="UP000000517">
    <property type="component" value="Chromosome"/>
</dbReference>
<organism evidence="3 4">
    <name type="scientific">Fibrobacter succinogenes (strain ATCC 19169 / S85)</name>
    <dbReference type="NCBI Taxonomy" id="59374"/>
    <lineage>
        <taxon>Bacteria</taxon>
        <taxon>Pseudomonadati</taxon>
        <taxon>Fibrobacterota</taxon>
        <taxon>Fibrobacteria</taxon>
        <taxon>Fibrobacterales</taxon>
        <taxon>Fibrobacteraceae</taxon>
        <taxon>Fibrobacter</taxon>
    </lineage>
</organism>
<keyword evidence="5" id="KW-1185">Reference proteome</keyword>
<evidence type="ECO:0000313" key="5">
    <source>
        <dbReference type="Proteomes" id="UP000001497"/>
    </source>
</evidence>
<dbReference type="KEGG" id="fsu:Fisuc_1849"/>
<dbReference type="Proteomes" id="UP000001497">
    <property type="component" value="Chromosome"/>
</dbReference>
<accession>C9RSA5</accession>
<feature type="coiled-coil region" evidence="1">
    <location>
        <begin position="40"/>
        <end position="67"/>
    </location>
</feature>
<evidence type="ECO:0000313" key="3">
    <source>
        <dbReference type="EMBL" id="ADL26488.1"/>
    </source>
</evidence>
<dbReference type="EMBL" id="CP002158">
    <property type="protein sequence ID" value="ADL26488.1"/>
    <property type="molecule type" value="Genomic_DNA"/>
</dbReference>
<name>C9RSA5_FIBSS</name>
<dbReference type="KEGG" id="fsc:FSU_2352"/>
<proteinExistence type="predicted"/>
<reference evidence="4" key="2">
    <citation type="submission" date="2010-08" db="EMBL/GenBank/DDBJ databases">
        <title>Complete sequence of Fibrobacter succinogenes subsp. succinogenes S85.</title>
        <authorList>
            <person name="Durkin A.S."/>
            <person name="Nelson K.E."/>
            <person name="Morrison M."/>
            <person name="Forsberg C.W."/>
            <person name="Wilson D.B."/>
            <person name="Russell J.B."/>
            <person name="Cann I.K.O."/>
            <person name="Mackie R.I."/>
            <person name="White B.A."/>
        </authorList>
    </citation>
    <scope>NUCLEOTIDE SEQUENCE [LARGE SCALE GENOMIC DNA]</scope>
    <source>
        <strain evidence="4">ATCC 19169 / S85</strain>
    </source>
</reference>
<evidence type="ECO:0000256" key="1">
    <source>
        <dbReference type="SAM" id="Coils"/>
    </source>
</evidence>
<reference evidence="3" key="3">
    <citation type="submission" date="2010-08" db="EMBL/GenBank/DDBJ databases">
        <authorList>
            <person name="Durkin A.S."/>
            <person name="Nelson K.E."/>
            <person name="Morrison M."/>
            <person name="Forsberg C.W."/>
            <person name="Wilson D.B."/>
            <person name="Russell J.B."/>
            <person name="Cann I.K.O."/>
            <person name="Mackie R.I."/>
            <person name="White B.A."/>
        </authorList>
    </citation>
    <scope>NUCLEOTIDE SEQUENCE</scope>
    <source>
        <strain evidence="3">S85</strain>
    </source>
</reference>
<dbReference type="EMBL" id="CP001792">
    <property type="protein sequence ID" value="ACX75441.1"/>
    <property type="molecule type" value="Genomic_DNA"/>
</dbReference>
<protein>
    <submittedName>
        <fullName evidence="3">Uncharacterized protein</fullName>
    </submittedName>
</protein>
<dbReference type="OrthoDB" id="9780311at2"/>
<dbReference type="AlphaFoldDB" id="C9RSA5"/>
<dbReference type="HOGENOM" id="CLU_1068526_0_0_0"/>
<evidence type="ECO:0000313" key="4">
    <source>
        <dbReference type="Proteomes" id="UP000000517"/>
    </source>
</evidence>
<keyword evidence="1" id="KW-0175">Coiled coil</keyword>
<dbReference type="PATRIC" id="fig|59374.8.peg.2260"/>
<gene>
    <name evidence="2" type="ordered locus">Fisuc_1849</name>
    <name evidence="3" type="ordered locus">FSU_2352</name>
</gene>